<keyword evidence="1" id="KW-0418">Kinase</keyword>
<dbReference type="STRING" id="702745.SAMN05421818_108111"/>
<reference evidence="2" key="1">
    <citation type="submission" date="2016-10" db="EMBL/GenBank/DDBJ databases">
        <authorList>
            <person name="Varghese N."/>
            <person name="Submissions S."/>
        </authorList>
    </citation>
    <scope>NUCLEOTIDE SEQUENCE [LARGE SCALE GENOMIC DNA]</scope>
    <source>
        <strain evidence="2">DSM 23313</strain>
    </source>
</reference>
<dbReference type="GO" id="GO:0016301">
    <property type="term" value="F:kinase activity"/>
    <property type="evidence" value="ECO:0007669"/>
    <property type="project" value="UniProtKB-KW"/>
</dbReference>
<dbReference type="NCBIfam" id="NF007144">
    <property type="entry name" value="PRK09585.2-3"/>
    <property type="match status" value="1"/>
</dbReference>
<evidence type="ECO:0000313" key="1">
    <source>
        <dbReference type="EMBL" id="SDH62137.1"/>
    </source>
</evidence>
<dbReference type="Pfam" id="PF03702">
    <property type="entry name" value="AnmK"/>
    <property type="match status" value="1"/>
</dbReference>
<dbReference type="GO" id="GO:0009254">
    <property type="term" value="P:peptidoglycan turnover"/>
    <property type="evidence" value="ECO:0007669"/>
    <property type="project" value="InterPro"/>
</dbReference>
<evidence type="ECO:0000313" key="2">
    <source>
        <dbReference type="Proteomes" id="UP000243588"/>
    </source>
</evidence>
<dbReference type="Proteomes" id="UP000243588">
    <property type="component" value="Unassembled WGS sequence"/>
</dbReference>
<dbReference type="GO" id="GO:0005524">
    <property type="term" value="F:ATP binding"/>
    <property type="evidence" value="ECO:0007669"/>
    <property type="project" value="InterPro"/>
</dbReference>
<dbReference type="Gene3D" id="3.30.420.40">
    <property type="match status" value="2"/>
</dbReference>
<keyword evidence="2" id="KW-1185">Reference proteome</keyword>
<dbReference type="PANTHER" id="PTHR30605">
    <property type="entry name" value="ANHYDRO-N-ACETYLMURAMIC ACID KINASE"/>
    <property type="match status" value="1"/>
</dbReference>
<dbReference type="InterPro" id="IPR043129">
    <property type="entry name" value="ATPase_NBD"/>
</dbReference>
<proteinExistence type="predicted"/>
<dbReference type="SUPFAM" id="SSF53067">
    <property type="entry name" value="Actin-like ATPase domain"/>
    <property type="match status" value="1"/>
</dbReference>
<sequence>MFNFIPMKKFQYNIIGVMSGTSLDGVDLVYVEFTCDSGKWSFKVLNAETVPYSEAWKTKLANAINLNREEIEHFDERYTVHLASVIREFIITHKIKEVDAVCSHGHTVFHKPDLGYTLQIGNLPLLSDLIEQKVVCDFRVQDVLLGGQGAPLVPIGDRLLFADYEACLNLGGFANVSYENNRGYRIAFDLVPVNTLLNAQMSKVGLEYDAEGHHASRGKVSQELLEELNALDYYKEKAPKSLGVEFVKTFVNPILSKFPLSMEDYLATLVEHIAIQTTNGLSLKQGSTVLVTGGGAHNNYLLHRIRENSPHLIFKKPDNLIIDFKEAIIFGFLGVLKIRDEVNCLASVTGAKYDHSSGKIYNFFEKHD</sequence>
<dbReference type="InterPro" id="IPR005338">
    <property type="entry name" value="Anhydro_N_Ac-Mur_kinase"/>
</dbReference>
<dbReference type="GO" id="GO:0016773">
    <property type="term" value="F:phosphotransferase activity, alcohol group as acceptor"/>
    <property type="evidence" value="ECO:0007669"/>
    <property type="project" value="InterPro"/>
</dbReference>
<organism evidence="1 2">
    <name type="scientific">Myroides phaeus</name>
    <dbReference type="NCBI Taxonomy" id="702745"/>
    <lineage>
        <taxon>Bacteria</taxon>
        <taxon>Pseudomonadati</taxon>
        <taxon>Bacteroidota</taxon>
        <taxon>Flavobacteriia</taxon>
        <taxon>Flavobacteriales</taxon>
        <taxon>Flavobacteriaceae</taxon>
        <taxon>Myroides</taxon>
    </lineage>
</organism>
<gene>
    <name evidence="1" type="ORF">SAMN05421818_108111</name>
</gene>
<name>A0A1G8DWS1_9FLAO</name>
<protein>
    <submittedName>
        <fullName evidence="1">Anhydro-N-acetylmuramic acid kinase</fullName>
    </submittedName>
</protein>
<dbReference type="GO" id="GO:0006040">
    <property type="term" value="P:amino sugar metabolic process"/>
    <property type="evidence" value="ECO:0007669"/>
    <property type="project" value="InterPro"/>
</dbReference>
<dbReference type="AlphaFoldDB" id="A0A1G8DWS1"/>
<dbReference type="EMBL" id="FNDQ01000008">
    <property type="protein sequence ID" value="SDH62137.1"/>
    <property type="molecule type" value="Genomic_DNA"/>
</dbReference>
<dbReference type="PANTHER" id="PTHR30605:SF0">
    <property type="entry name" value="ANHYDRO-N-ACETYLMURAMIC ACID KINASE"/>
    <property type="match status" value="1"/>
</dbReference>
<accession>A0A1G8DWS1</accession>
<keyword evidence="1" id="KW-0808">Transferase</keyword>